<name>A0A3M7QGY6_BRAPC</name>
<dbReference type="Proteomes" id="UP000276133">
    <property type="component" value="Unassembled WGS sequence"/>
</dbReference>
<organism evidence="2 3">
    <name type="scientific">Brachionus plicatilis</name>
    <name type="common">Marine rotifer</name>
    <name type="synonym">Brachionus muelleri</name>
    <dbReference type="NCBI Taxonomy" id="10195"/>
    <lineage>
        <taxon>Eukaryota</taxon>
        <taxon>Metazoa</taxon>
        <taxon>Spiralia</taxon>
        <taxon>Gnathifera</taxon>
        <taxon>Rotifera</taxon>
        <taxon>Eurotatoria</taxon>
        <taxon>Monogononta</taxon>
        <taxon>Pseudotrocha</taxon>
        <taxon>Ploima</taxon>
        <taxon>Brachionidae</taxon>
        <taxon>Brachionus</taxon>
    </lineage>
</organism>
<protein>
    <recommendedName>
        <fullName evidence="4">BEN domain-containing protein</fullName>
    </recommendedName>
</protein>
<dbReference type="EMBL" id="REGN01006246">
    <property type="protein sequence ID" value="RNA10291.1"/>
    <property type="molecule type" value="Genomic_DNA"/>
</dbReference>
<evidence type="ECO:0000313" key="2">
    <source>
        <dbReference type="EMBL" id="RNA10291.1"/>
    </source>
</evidence>
<evidence type="ECO:0000256" key="1">
    <source>
        <dbReference type="SAM" id="MobiDB-lite"/>
    </source>
</evidence>
<gene>
    <name evidence="2" type="ORF">BpHYR1_054035</name>
</gene>
<evidence type="ECO:0008006" key="4">
    <source>
        <dbReference type="Google" id="ProtNLM"/>
    </source>
</evidence>
<dbReference type="OrthoDB" id="10203519at2759"/>
<proteinExistence type="predicted"/>
<sequence length="388" mass="44317">MENFENLSAFDFIPDLPNELLNLSPCVRVFSPIHSPDTLGTQLGEVQPAQIPISSNQVEYQIEDQSPPAGSIQPFQPLDINSSQSRPKRAAAVAANFWISSLKRKGTFDDSDKENEFYLNPQSKIEKRLDENSYDTININLLDIPIEFIQNNQLNEELPNQENEILNPNILCSNLNDPLLNNVNPPGDTELDATTSLNTPTRIDKSIVFCFSDNLCYDDSNYEKDDMGFTISRAVEPNFEHHETHFEFNPDMLYQPYIDMNNNCLTNGVQNLSKDQNKTESARTETMFYEGVDLLKLSYGKRTDKLIGYAASVIKVLFSINEIKRGIFPDNEGKTRSKCRIPFDSYRTEILKEAIIKKFSYNPLSLEKLWTNIRPLVNKCLYNLRKSA</sequence>
<keyword evidence="3" id="KW-1185">Reference proteome</keyword>
<accession>A0A3M7QGY6</accession>
<evidence type="ECO:0000313" key="3">
    <source>
        <dbReference type="Proteomes" id="UP000276133"/>
    </source>
</evidence>
<dbReference type="AlphaFoldDB" id="A0A3M7QGY6"/>
<feature type="region of interest" description="Disordered" evidence="1">
    <location>
        <begin position="63"/>
        <end position="84"/>
    </location>
</feature>
<comment type="caution">
    <text evidence="2">The sequence shown here is derived from an EMBL/GenBank/DDBJ whole genome shotgun (WGS) entry which is preliminary data.</text>
</comment>
<reference evidence="2 3" key="1">
    <citation type="journal article" date="2018" name="Sci. Rep.">
        <title>Genomic signatures of local adaptation to the degree of environmental predictability in rotifers.</title>
        <authorList>
            <person name="Franch-Gras L."/>
            <person name="Hahn C."/>
            <person name="Garcia-Roger E.M."/>
            <person name="Carmona M.J."/>
            <person name="Serra M."/>
            <person name="Gomez A."/>
        </authorList>
    </citation>
    <scope>NUCLEOTIDE SEQUENCE [LARGE SCALE GENOMIC DNA]</scope>
    <source>
        <strain evidence="2">HYR1</strain>
    </source>
</reference>